<keyword evidence="1" id="KW-0472">Membrane</keyword>
<comment type="caution">
    <text evidence="3">The sequence shown here is derived from an EMBL/GenBank/DDBJ whole genome shotgun (WGS) entry which is preliminary data.</text>
</comment>
<accession>A0A4V2SCR4</accession>
<protein>
    <submittedName>
        <fullName evidence="3">Anti-sigma-K factor RskA</fullName>
    </submittedName>
</protein>
<dbReference type="InterPro" id="IPR051474">
    <property type="entry name" value="Anti-sigma-K/W_factor"/>
</dbReference>
<dbReference type="Pfam" id="PF10099">
    <property type="entry name" value="RskA_C"/>
    <property type="match status" value="1"/>
</dbReference>
<keyword evidence="1" id="KW-1133">Transmembrane helix</keyword>
<gene>
    <name evidence="3" type="ORF">EV699_11568</name>
</gene>
<evidence type="ECO:0000256" key="1">
    <source>
        <dbReference type="SAM" id="Phobius"/>
    </source>
</evidence>
<dbReference type="PANTHER" id="PTHR37461:SF1">
    <property type="entry name" value="ANTI-SIGMA-K FACTOR RSKA"/>
    <property type="match status" value="1"/>
</dbReference>
<dbReference type="RefSeq" id="WP_132543875.1">
    <property type="nucleotide sequence ID" value="NZ_SLWY01000015.1"/>
</dbReference>
<feature type="domain" description="Anti-sigma K factor RskA C-terminal" evidence="2">
    <location>
        <begin position="101"/>
        <end position="222"/>
    </location>
</feature>
<organism evidence="3 4">
    <name type="scientific">Plasticicumulans lactativorans</name>
    <dbReference type="NCBI Taxonomy" id="1133106"/>
    <lineage>
        <taxon>Bacteria</taxon>
        <taxon>Pseudomonadati</taxon>
        <taxon>Pseudomonadota</taxon>
        <taxon>Gammaproteobacteria</taxon>
        <taxon>Candidatus Competibacteraceae</taxon>
        <taxon>Plasticicumulans</taxon>
    </lineage>
</organism>
<evidence type="ECO:0000313" key="4">
    <source>
        <dbReference type="Proteomes" id="UP000295765"/>
    </source>
</evidence>
<keyword evidence="4" id="KW-1185">Reference proteome</keyword>
<feature type="transmembrane region" description="Helical" evidence="1">
    <location>
        <begin position="92"/>
        <end position="114"/>
    </location>
</feature>
<dbReference type="GO" id="GO:0006417">
    <property type="term" value="P:regulation of translation"/>
    <property type="evidence" value="ECO:0007669"/>
    <property type="project" value="TreeGrafter"/>
</dbReference>
<sequence length="232" mass="24919">MNYRTPERRSQLAAEYVLGTLRGAARRRFEGLMAADPLLRREVRDWQEQLYGIIDLLPAAAPHPRVWAGIERRLAPAGVLPFTRPVPQRRPWLWPTWAGLATAAALVLAIYVGLARGPVPEVGYVAVVDDGSGQAAWVVRREASGIVVSAVRPQRLADDRSFELWLLPPGGEAPRSLGLLSASGGTRLPLARDLLAVLPGAGLAVSLEPVGGSPTGQPTGPVLYLGRRLPDA</sequence>
<name>A0A4V2SCR4_9GAMM</name>
<dbReference type="OrthoDB" id="5298046at2"/>
<dbReference type="GO" id="GO:0016989">
    <property type="term" value="F:sigma factor antagonist activity"/>
    <property type="evidence" value="ECO:0007669"/>
    <property type="project" value="TreeGrafter"/>
</dbReference>
<dbReference type="Proteomes" id="UP000295765">
    <property type="component" value="Unassembled WGS sequence"/>
</dbReference>
<dbReference type="PANTHER" id="PTHR37461">
    <property type="entry name" value="ANTI-SIGMA-K FACTOR RSKA"/>
    <property type="match status" value="1"/>
</dbReference>
<evidence type="ECO:0000313" key="3">
    <source>
        <dbReference type="EMBL" id="TCO80290.1"/>
    </source>
</evidence>
<dbReference type="InterPro" id="IPR018764">
    <property type="entry name" value="RskA_C"/>
</dbReference>
<evidence type="ECO:0000259" key="2">
    <source>
        <dbReference type="Pfam" id="PF10099"/>
    </source>
</evidence>
<dbReference type="EMBL" id="SLWY01000015">
    <property type="protein sequence ID" value="TCO80290.1"/>
    <property type="molecule type" value="Genomic_DNA"/>
</dbReference>
<keyword evidence="1" id="KW-0812">Transmembrane</keyword>
<dbReference type="GO" id="GO:0005886">
    <property type="term" value="C:plasma membrane"/>
    <property type="evidence" value="ECO:0007669"/>
    <property type="project" value="InterPro"/>
</dbReference>
<reference evidence="3 4" key="1">
    <citation type="submission" date="2019-03" db="EMBL/GenBank/DDBJ databases">
        <title>Genomic Encyclopedia of Type Strains, Phase IV (KMG-IV): sequencing the most valuable type-strain genomes for metagenomic binning, comparative biology and taxonomic classification.</title>
        <authorList>
            <person name="Goeker M."/>
        </authorList>
    </citation>
    <scope>NUCLEOTIDE SEQUENCE [LARGE SCALE GENOMIC DNA]</scope>
    <source>
        <strain evidence="3 4">DSM 25287</strain>
    </source>
</reference>
<proteinExistence type="predicted"/>
<dbReference type="AlphaFoldDB" id="A0A4V2SCR4"/>